<gene>
    <name evidence="2" type="ORF">EK398_09780</name>
</gene>
<evidence type="ECO:0000313" key="3">
    <source>
        <dbReference type="Proteomes" id="UP000288388"/>
    </source>
</evidence>
<name>A0A437UNC3_ENTAV</name>
<evidence type="ECO:0000313" key="2">
    <source>
        <dbReference type="EMBL" id="RVU95100.1"/>
    </source>
</evidence>
<evidence type="ECO:0000256" key="1">
    <source>
        <dbReference type="SAM" id="Phobius"/>
    </source>
</evidence>
<keyword evidence="1" id="KW-1133">Transmembrane helix</keyword>
<sequence>MELVFMVFVVFVTLLMAYIIKGVLSPKHEDILEETNEKIKLIKAKNEILRYEIKFLKSKQRSKLD</sequence>
<proteinExistence type="predicted"/>
<dbReference type="EMBL" id="RYZS01000001">
    <property type="protein sequence ID" value="RVU95100.1"/>
    <property type="molecule type" value="Genomic_DNA"/>
</dbReference>
<keyword evidence="1" id="KW-0472">Membrane</keyword>
<organism evidence="2 3">
    <name type="scientific">Enterococcus avium</name>
    <name type="common">Streptococcus avium</name>
    <dbReference type="NCBI Taxonomy" id="33945"/>
    <lineage>
        <taxon>Bacteria</taxon>
        <taxon>Bacillati</taxon>
        <taxon>Bacillota</taxon>
        <taxon>Bacilli</taxon>
        <taxon>Lactobacillales</taxon>
        <taxon>Enterococcaceae</taxon>
        <taxon>Enterococcus</taxon>
    </lineage>
</organism>
<dbReference type="RefSeq" id="WP_127978957.1">
    <property type="nucleotide sequence ID" value="NZ_JARPVY010000155.1"/>
</dbReference>
<accession>A0A437UNC3</accession>
<feature type="transmembrane region" description="Helical" evidence="1">
    <location>
        <begin position="6"/>
        <end position="24"/>
    </location>
</feature>
<keyword evidence="1" id="KW-0812">Transmembrane</keyword>
<protein>
    <submittedName>
        <fullName evidence="2">Uncharacterized protein</fullName>
    </submittedName>
</protein>
<comment type="caution">
    <text evidence="2">The sequence shown here is derived from an EMBL/GenBank/DDBJ whole genome shotgun (WGS) entry which is preliminary data.</text>
</comment>
<dbReference type="AlphaFoldDB" id="A0A437UNC3"/>
<dbReference type="Proteomes" id="UP000288388">
    <property type="component" value="Unassembled WGS sequence"/>
</dbReference>
<reference evidence="2 3" key="1">
    <citation type="submission" date="2018-12" db="EMBL/GenBank/DDBJ databases">
        <title>A novel vanA-carrying plasmid in a clinical isolate of Enterococcus avium.</title>
        <authorList>
            <person name="Bernasconi O.J."/>
            <person name="Luzzaro F."/>
            <person name="Endimiani A."/>
        </authorList>
    </citation>
    <scope>NUCLEOTIDE SEQUENCE [LARGE SCALE GENOMIC DNA]</scope>
    <source>
        <strain evidence="2 3">LC0559/18</strain>
    </source>
</reference>